<evidence type="ECO:0000313" key="2">
    <source>
        <dbReference type="Proteomes" id="UP001497680"/>
    </source>
</evidence>
<dbReference type="EMBL" id="MU394283">
    <property type="protein sequence ID" value="KAI6092402.1"/>
    <property type="molecule type" value="Genomic_DNA"/>
</dbReference>
<name>A0ACC0DHU7_9PEZI</name>
<dbReference type="Proteomes" id="UP001497680">
    <property type="component" value="Unassembled WGS sequence"/>
</dbReference>
<sequence length="206" mass="22692">MWQAQPYLRLTKVGSLSAPASTSKHVGDSTTTHQKRLQQQKSLLQNTHFLQAFFIHQDSVESCSSWLTSSSNDVFGSLVVQYPSLQSSFQVSNTTSSNLVNHPSLLGHFATRRVQPSYSSTLPQHYATSSVQLFVASQVAYHSNMGGKKEQLVVVHKAPSSSLSHANQANRPTNASRRFMAACTHPTMTRLYDPNLTCSLCGRHGQ</sequence>
<evidence type="ECO:0000313" key="1">
    <source>
        <dbReference type="EMBL" id="KAI6092402.1"/>
    </source>
</evidence>
<accession>A0ACC0DHU7</accession>
<proteinExistence type="predicted"/>
<protein>
    <submittedName>
        <fullName evidence="1">Uncharacterized protein</fullName>
    </submittedName>
</protein>
<gene>
    <name evidence="1" type="ORF">F4821DRAFT_134376</name>
</gene>
<reference evidence="1 2" key="1">
    <citation type="journal article" date="2022" name="New Phytol.">
        <title>Ecological generalism drives hyperdiversity of secondary metabolite gene clusters in xylarialean endophytes.</title>
        <authorList>
            <person name="Franco M.E.E."/>
            <person name="Wisecaver J.H."/>
            <person name="Arnold A.E."/>
            <person name="Ju Y.M."/>
            <person name="Slot J.C."/>
            <person name="Ahrendt S."/>
            <person name="Moore L.P."/>
            <person name="Eastman K.E."/>
            <person name="Scott K."/>
            <person name="Konkel Z."/>
            <person name="Mondo S.J."/>
            <person name="Kuo A."/>
            <person name="Hayes R.D."/>
            <person name="Haridas S."/>
            <person name="Andreopoulos B."/>
            <person name="Riley R."/>
            <person name="LaButti K."/>
            <person name="Pangilinan J."/>
            <person name="Lipzen A."/>
            <person name="Amirebrahimi M."/>
            <person name="Yan J."/>
            <person name="Adam C."/>
            <person name="Keymanesh K."/>
            <person name="Ng V."/>
            <person name="Louie K."/>
            <person name="Northen T."/>
            <person name="Drula E."/>
            <person name="Henrissat B."/>
            <person name="Hsieh H.M."/>
            <person name="Youens-Clark K."/>
            <person name="Lutzoni F."/>
            <person name="Miadlikowska J."/>
            <person name="Eastwood D.C."/>
            <person name="Hamelin R.C."/>
            <person name="Grigoriev I.V."/>
            <person name="U'Ren J.M."/>
        </authorList>
    </citation>
    <scope>NUCLEOTIDE SEQUENCE [LARGE SCALE GENOMIC DNA]</scope>
    <source>
        <strain evidence="1 2">ER1909</strain>
    </source>
</reference>
<keyword evidence="2" id="KW-1185">Reference proteome</keyword>
<organism evidence="1 2">
    <name type="scientific">Hypoxylon rubiginosum</name>
    <dbReference type="NCBI Taxonomy" id="110542"/>
    <lineage>
        <taxon>Eukaryota</taxon>
        <taxon>Fungi</taxon>
        <taxon>Dikarya</taxon>
        <taxon>Ascomycota</taxon>
        <taxon>Pezizomycotina</taxon>
        <taxon>Sordariomycetes</taxon>
        <taxon>Xylariomycetidae</taxon>
        <taxon>Xylariales</taxon>
        <taxon>Hypoxylaceae</taxon>
        <taxon>Hypoxylon</taxon>
    </lineage>
</organism>
<comment type="caution">
    <text evidence="1">The sequence shown here is derived from an EMBL/GenBank/DDBJ whole genome shotgun (WGS) entry which is preliminary data.</text>
</comment>